<gene>
    <name evidence="5" type="ORF">IX84_05795</name>
</gene>
<dbReference type="AlphaFoldDB" id="A0A098SC77"/>
<dbReference type="PROSITE" id="PS51352">
    <property type="entry name" value="THIOREDOXIN_2"/>
    <property type="match status" value="1"/>
</dbReference>
<dbReference type="PANTHER" id="PTHR43110">
    <property type="entry name" value="THIOL PEROXIDASE"/>
    <property type="match status" value="1"/>
</dbReference>
<dbReference type="PANTHER" id="PTHR43110:SF1">
    <property type="entry name" value="THIOL PEROXIDASE"/>
    <property type="match status" value="1"/>
</dbReference>
<feature type="active site" description="Cysteine sulfenic acid (-SOH) intermediate; for peroxidase activity" evidence="3">
    <location>
        <position position="45"/>
    </location>
</feature>
<sequence>MAVQVGDKAPAFALNNTANEKVALSDYEGKNLIVLFFPLAFTSVCTEELCTMRDNMAEYQKLNADVVAISVDSPFTLGKFKAEQNLDFPLLSDFNKEASEAYGAIYDDFFGMKGVSKRSAFVVDKEGVVRYAEVLDNAGNLPNFEAIKETLGQLN</sequence>
<evidence type="ECO:0000313" key="6">
    <source>
        <dbReference type="Proteomes" id="UP000029736"/>
    </source>
</evidence>
<dbReference type="Gene3D" id="3.40.30.10">
    <property type="entry name" value="Glutaredoxin"/>
    <property type="match status" value="1"/>
</dbReference>
<evidence type="ECO:0000256" key="3">
    <source>
        <dbReference type="PIRSR" id="PIRSR000239-1"/>
    </source>
</evidence>
<evidence type="ECO:0000313" key="5">
    <source>
        <dbReference type="EMBL" id="KGE89253.1"/>
    </source>
</evidence>
<keyword evidence="1" id="KW-0560">Oxidoreductase</keyword>
<name>A0A098SC77_9BACT</name>
<proteinExistence type="predicted"/>
<comment type="caution">
    <text evidence="5">The sequence shown here is derived from an EMBL/GenBank/DDBJ whole genome shotgun (WGS) entry which is preliminary data.</text>
</comment>
<dbReference type="InterPro" id="IPR036249">
    <property type="entry name" value="Thioredoxin-like_sf"/>
</dbReference>
<dbReference type="OrthoDB" id="9809746at2"/>
<dbReference type="GO" id="GO:0016209">
    <property type="term" value="F:antioxidant activity"/>
    <property type="evidence" value="ECO:0007669"/>
    <property type="project" value="InterPro"/>
</dbReference>
<evidence type="ECO:0000256" key="2">
    <source>
        <dbReference type="ARBA" id="ARBA00023284"/>
    </source>
</evidence>
<organism evidence="5 6">
    <name type="scientific">Phaeodactylibacter xiamenensis</name>
    <dbReference type="NCBI Taxonomy" id="1524460"/>
    <lineage>
        <taxon>Bacteria</taxon>
        <taxon>Pseudomonadati</taxon>
        <taxon>Bacteroidota</taxon>
        <taxon>Saprospiria</taxon>
        <taxon>Saprospirales</taxon>
        <taxon>Haliscomenobacteraceae</taxon>
        <taxon>Phaeodactylibacter</taxon>
    </lineage>
</organism>
<dbReference type="InterPro" id="IPR024706">
    <property type="entry name" value="Peroxiredoxin_AhpC-typ"/>
</dbReference>
<protein>
    <submittedName>
        <fullName evidence="5">Peroxiredoxin</fullName>
    </submittedName>
</protein>
<evidence type="ECO:0000259" key="4">
    <source>
        <dbReference type="PROSITE" id="PS51352"/>
    </source>
</evidence>
<keyword evidence="6" id="KW-1185">Reference proteome</keyword>
<dbReference type="EMBL" id="JPOS01000012">
    <property type="protein sequence ID" value="KGE89253.1"/>
    <property type="molecule type" value="Genomic_DNA"/>
</dbReference>
<dbReference type="STRING" id="1524460.IX84_05795"/>
<evidence type="ECO:0000256" key="1">
    <source>
        <dbReference type="ARBA" id="ARBA00023002"/>
    </source>
</evidence>
<dbReference type="Proteomes" id="UP000029736">
    <property type="component" value="Unassembled WGS sequence"/>
</dbReference>
<dbReference type="PIRSF" id="PIRSF000239">
    <property type="entry name" value="AHPC"/>
    <property type="match status" value="1"/>
</dbReference>
<accession>A0A098SC77</accession>
<dbReference type="SUPFAM" id="SSF52833">
    <property type="entry name" value="Thioredoxin-like"/>
    <property type="match status" value="1"/>
</dbReference>
<reference evidence="5 6" key="1">
    <citation type="journal article" date="2014" name="Int. J. Syst. Evol. Microbiol.">
        <title>Phaeodactylibacter xiamenensis gen. nov., sp. nov., a member of the family Saprospiraceae isolated from the marine alga Phaeodactylum tricornutum.</title>
        <authorList>
            <person name="Chen Z.Jr."/>
            <person name="Lei X."/>
            <person name="Lai Q."/>
            <person name="Li Y."/>
            <person name="Zhang B."/>
            <person name="Zhang J."/>
            <person name="Zhang H."/>
            <person name="Yang L."/>
            <person name="Zheng W."/>
            <person name="Tian Y."/>
            <person name="Yu Z."/>
            <person name="Xu H.Jr."/>
            <person name="Zheng T."/>
        </authorList>
    </citation>
    <scope>NUCLEOTIDE SEQUENCE [LARGE SCALE GENOMIC DNA]</scope>
    <source>
        <strain evidence="5 6">KD52</strain>
    </source>
</reference>
<dbReference type="GO" id="GO:0016491">
    <property type="term" value="F:oxidoreductase activity"/>
    <property type="evidence" value="ECO:0007669"/>
    <property type="project" value="UniProtKB-KW"/>
</dbReference>
<dbReference type="RefSeq" id="WP_044217230.1">
    <property type="nucleotide sequence ID" value="NZ_CAKZLC010000415.1"/>
</dbReference>
<dbReference type="InterPro" id="IPR050455">
    <property type="entry name" value="Tpx_Peroxidase_subfamily"/>
</dbReference>
<feature type="domain" description="Thioredoxin" evidence="4">
    <location>
        <begin position="3"/>
        <end position="155"/>
    </location>
</feature>
<dbReference type="Pfam" id="PF00578">
    <property type="entry name" value="AhpC-TSA"/>
    <property type="match status" value="1"/>
</dbReference>
<keyword evidence="2" id="KW-0676">Redox-active center</keyword>
<dbReference type="InterPro" id="IPR000866">
    <property type="entry name" value="AhpC/TSA"/>
</dbReference>
<dbReference type="InterPro" id="IPR013766">
    <property type="entry name" value="Thioredoxin_domain"/>
</dbReference>